<keyword evidence="17" id="KW-0175">Coiled coil</keyword>
<dbReference type="GO" id="GO:0006221">
    <property type="term" value="P:pyrimidine nucleotide biosynthetic process"/>
    <property type="evidence" value="ECO:0007669"/>
    <property type="project" value="UniProtKB-KW"/>
</dbReference>
<sequence>MTSFFAKLEARVNDVDSLLCVGLDPHSKDIGSDDVKTPEDKCAAAFTFCKTIIDATLPYAACYKPNAAFFEALGSQGETTLERVLKEIPSNVPILLDVKRGDIGSTATAYAEACYEHLKADAVTLSPLMGWDSVAPFVTESYAHKGAFLLCKTSNPGSNDILALNLANGEKLYERIAKLAHDWSTSSGASLGLVVGATDSVALANARKAAGEKAWILAPGVGAQGGDLEAALRAGMNSNGTAMLIPVSRGISRAEDRAAAAKELMVKINETRKKLKSEEGSSSGDAIQPYQKEFLEFSLSQGVLKFGSFVLKSGRTSPYFFNAGLFASGAALDKLGRSYASAIMAAPQLVDGKGGVAFDVLFGPAYKGISLGAVTAAALYRDYGIDVGYAYNRKEAKDHGEGGQLVGAGMTGKRVLVIDDVITAGTAIRESHEMLTTIGAKMVGVVIALDRAEKRSLEDPVSAVQAVERDLSVSVTSIVNLQQLQLFLEKSPDYGNDVLATVKEYRSKFGV</sequence>
<comment type="pathway">
    <text evidence="3">Pyrimidine metabolism; UMP biosynthesis via de novo pathway; UMP from orotate: step 1/2.</text>
</comment>
<keyword evidence="11" id="KW-0808">Transferase</keyword>
<comment type="similarity">
    <text evidence="5">Belongs to the OMP decarboxylase family. Type 2 subfamily.</text>
</comment>
<dbReference type="NCBIfam" id="TIGR02127">
    <property type="entry name" value="pyrF_sub2"/>
    <property type="match status" value="1"/>
</dbReference>
<dbReference type="InterPro" id="IPR011995">
    <property type="entry name" value="OMPdecase_type-2"/>
</dbReference>
<dbReference type="PANTHER" id="PTHR43375:SF1">
    <property type="entry name" value="OROTIDINE 5'-PHOSPHATE DECARBOXYLASE"/>
    <property type="match status" value="1"/>
</dbReference>
<comment type="subunit">
    <text evidence="6">Homodimer.</text>
</comment>
<dbReference type="EC" id="2.4.2.10" evidence="7"/>
<dbReference type="Pfam" id="PF00156">
    <property type="entry name" value="Pribosyltran"/>
    <property type="match status" value="1"/>
</dbReference>
<evidence type="ECO:0000313" key="19">
    <source>
        <dbReference type="EMBL" id="CAJ1937195.1"/>
    </source>
</evidence>
<dbReference type="Gene3D" id="3.20.20.70">
    <property type="entry name" value="Aldolase class I"/>
    <property type="match status" value="1"/>
</dbReference>
<evidence type="ECO:0000259" key="18">
    <source>
        <dbReference type="SMART" id="SM00934"/>
    </source>
</evidence>
<dbReference type="HAMAP" id="MF_01208">
    <property type="entry name" value="PyrE"/>
    <property type="match status" value="1"/>
</dbReference>
<dbReference type="Proteomes" id="UP001295423">
    <property type="component" value="Unassembled WGS sequence"/>
</dbReference>
<evidence type="ECO:0000256" key="17">
    <source>
        <dbReference type="SAM" id="Coils"/>
    </source>
</evidence>
<dbReference type="GO" id="GO:0006207">
    <property type="term" value="P:'de novo' pyrimidine nucleobase biosynthetic process"/>
    <property type="evidence" value="ECO:0007669"/>
    <property type="project" value="InterPro"/>
</dbReference>
<dbReference type="InterPro" id="IPR011060">
    <property type="entry name" value="RibuloseP-bd_barrel"/>
</dbReference>
<comment type="catalytic activity">
    <reaction evidence="16">
        <text>orotidine 5'-phosphate + H(+) = UMP + CO2</text>
        <dbReference type="Rhea" id="RHEA:11596"/>
        <dbReference type="ChEBI" id="CHEBI:15378"/>
        <dbReference type="ChEBI" id="CHEBI:16526"/>
        <dbReference type="ChEBI" id="CHEBI:57538"/>
        <dbReference type="ChEBI" id="CHEBI:57865"/>
        <dbReference type="EC" id="4.1.1.23"/>
    </reaction>
</comment>
<comment type="pathway">
    <text evidence="2">Pyrimidine metabolism; UMP biosynthesis via de novo pathway; UMP from orotate: step 2/2.</text>
</comment>
<evidence type="ECO:0000256" key="7">
    <source>
        <dbReference type="ARBA" id="ARBA00011971"/>
    </source>
</evidence>
<keyword evidence="13" id="KW-0665">Pyrimidine biosynthesis</keyword>
<evidence type="ECO:0000256" key="5">
    <source>
        <dbReference type="ARBA" id="ARBA00008847"/>
    </source>
</evidence>
<name>A0AAD2CM98_9STRA</name>
<gene>
    <name evidence="19" type="ORF">CYCCA115_LOCUS5554</name>
</gene>
<evidence type="ECO:0000256" key="10">
    <source>
        <dbReference type="ARBA" id="ARBA00022676"/>
    </source>
</evidence>
<dbReference type="NCBIfam" id="TIGR00336">
    <property type="entry name" value="pyrE"/>
    <property type="match status" value="1"/>
</dbReference>
<dbReference type="CDD" id="cd06223">
    <property type="entry name" value="PRTases_typeI"/>
    <property type="match status" value="1"/>
</dbReference>
<evidence type="ECO:0000256" key="13">
    <source>
        <dbReference type="ARBA" id="ARBA00022975"/>
    </source>
</evidence>
<dbReference type="SUPFAM" id="SSF53271">
    <property type="entry name" value="PRTase-like"/>
    <property type="match status" value="1"/>
</dbReference>
<dbReference type="InterPro" id="IPR023031">
    <property type="entry name" value="OPRT"/>
</dbReference>
<organism evidence="19 20">
    <name type="scientific">Cylindrotheca closterium</name>
    <dbReference type="NCBI Taxonomy" id="2856"/>
    <lineage>
        <taxon>Eukaryota</taxon>
        <taxon>Sar</taxon>
        <taxon>Stramenopiles</taxon>
        <taxon>Ochrophyta</taxon>
        <taxon>Bacillariophyta</taxon>
        <taxon>Bacillariophyceae</taxon>
        <taxon>Bacillariophycidae</taxon>
        <taxon>Bacillariales</taxon>
        <taxon>Bacillariaceae</taxon>
        <taxon>Cylindrotheca</taxon>
    </lineage>
</organism>
<dbReference type="InterPro" id="IPR004467">
    <property type="entry name" value="Or_phspho_trans_dom"/>
</dbReference>
<evidence type="ECO:0000256" key="6">
    <source>
        <dbReference type="ARBA" id="ARBA00011738"/>
    </source>
</evidence>
<dbReference type="FunFam" id="3.40.50.2020:FF:000008">
    <property type="entry name" value="Orotate phosphoribosyltransferase"/>
    <property type="match status" value="1"/>
</dbReference>
<dbReference type="Pfam" id="PF00215">
    <property type="entry name" value="OMPdecase"/>
    <property type="match status" value="1"/>
</dbReference>
<protein>
    <recommendedName>
        <fullName evidence="9">Orotidine 5'-phosphate decarboxylase</fullName>
        <ecNumber evidence="7">2.4.2.10</ecNumber>
        <ecNumber evidence="8">4.1.1.23</ecNumber>
    </recommendedName>
    <alternativeName>
        <fullName evidence="15">OMP decarboxylase</fullName>
    </alternativeName>
</protein>
<evidence type="ECO:0000256" key="16">
    <source>
        <dbReference type="ARBA" id="ARBA00049157"/>
    </source>
</evidence>
<accession>A0AAD2CM98</accession>
<dbReference type="GO" id="GO:0004590">
    <property type="term" value="F:orotidine-5'-phosphate decarboxylase activity"/>
    <property type="evidence" value="ECO:0007669"/>
    <property type="project" value="UniProtKB-EC"/>
</dbReference>
<dbReference type="CDD" id="cd04725">
    <property type="entry name" value="OMP_decarboxylase_like"/>
    <property type="match status" value="1"/>
</dbReference>
<dbReference type="EC" id="4.1.1.23" evidence="8"/>
<dbReference type="InterPro" id="IPR029057">
    <property type="entry name" value="PRTase-like"/>
</dbReference>
<feature type="domain" description="Orotidine 5'-phosphate decarboxylase" evidence="18">
    <location>
        <begin position="18"/>
        <end position="264"/>
    </location>
</feature>
<dbReference type="GO" id="GO:0004588">
    <property type="term" value="F:orotate phosphoribosyltransferase activity"/>
    <property type="evidence" value="ECO:0007669"/>
    <property type="project" value="UniProtKB-EC"/>
</dbReference>
<dbReference type="PANTHER" id="PTHR43375">
    <property type="entry name" value="OROTIDINE 5'-PHOSPHATE DECARBOXYLASE"/>
    <property type="match status" value="1"/>
</dbReference>
<evidence type="ECO:0000256" key="12">
    <source>
        <dbReference type="ARBA" id="ARBA00022793"/>
    </source>
</evidence>
<evidence type="ECO:0000256" key="8">
    <source>
        <dbReference type="ARBA" id="ARBA00012321"/>
    </source>
</evidence>
<keyword evidence="20" id="KW-1185">Reference proteome</keyword>
<proteinExistence type="inferred from homology"/>
<dbReference type="SMART" id="SM00934">
    <property type="entry name" value="OMPdecase"/>
    <property type="match status" value="1"/>
</dbReference>
<evidence type="ECO:0000256" key="14">
    <source>
        <dbReference type="ARBA" id="ARBA00023239"/>
    </source>
</evidence>
<evidence type="ECO:0000256" key="15">
    <source>
        <dbReference type="ARBA" id="ARBA00033428"/>
    </source>
</evidence>
<evidence type="ECO:0000256" key="11">
    <source>
        <dbReference type="ARBA" id="ARBA00022679"/>
    </source>
</evidence>
<dbReference type="Gene3D" id="3.40.50.2020">
    <property type="match status" value="1"/>
</dbReference>
<dbReference type="InterPro" id="IPR000836">
    <property type="entry name" value="PRTase_dom"/>
</dbReference>
<dbReference type="SUPFAM" id="SSF51366">
    <property type="entry name" value="Ribulose-phoshate binding barrel"/>
    <property type="match status" value="1"/>
</dbReference>
<keyword evidence="10" id="KW-0328">Glycosyltransferase</keyword>
<dbReference type="EMBL" id="CAKOGP040000613">
    <property type="protein sequence ID" value="CAJ1937195.1"/>
    <property type="molecule type" value="Genomic_DNA"/>
</dbReference>
<dbReference type="InterPro" id="IPR018089">
    <property type="entry name" value="OMPdecase_AS"/>
</dbReference>
<evidence type="ECO:0000313" key="20">
    <source>
        <dbReference type="Proteomes" id="UP001295423"/>
    </source>
</evidence>
<evidence type="ECO:0000256" key="9">
    <source>
        <dbReference type="ARBA" id="ARBA00021923"/>
    </source>
</evidence>
<dbReference type="AlphaFoldDB" id="A0AAD2CM98"/>
<evidence type="ECO:0000256" key="1">
    <source>
        <dbReference type="ARBA" id="ARBA00003769"/>
    </source>
</evidence>
<dbReference type="InterPro" id="IPR001754">
    <property type="entry name" value="OMPdeCOase_dom"/>
</dbReference>
<dbReference type="InterPro" id="IPR013785">
    <property type="entry name" value="Aldolase_TIM"/>
</dbReference>
<comment type="function">
    <text evidence="1">Catalyzes the transfer of a ribosyl phosphate group from 5-phosphoribose 1-diphosphate to orotate, leading to the formation of orotidine monophosphate (OMP).</text>
</comment>
<reference evidence="19" key="1">
    <citation type="submission" date="2023-08" db="EMBL/GenBank/DDBJ databases">
        <authorList>
            <person name="Audoor S."/>
            <person name="Bilcke G."/>
        </authorList>
    </citation>
    <scope>NUCLEOTIDE SEQUENCE</scope>
</reference>
<comment type="similarity">
    <text evidence="4">Belongs to the purine/pyrimidine phosphoribosyltransferase family. PyrE subfamily.</text>
</comment>
<evidence type="ECO:0000256" key="4">
    <source>
        <dbReference type="ARBA" id="ARBA00006340"/>
    </source>
</evidence>
<keyword evidence="12" id="KW-0210">Decarboxylase</keyword>
<keyword evidence="14" id="KW-0456">Lyase</keyword>
<dbReference type="PROSITE" id="PS00156">
    <property type="entry name" value="OMPDECASE"/>
    <property type="match status" value="1"/>
</dbReference>
<comment type="caution">
    <text evidence="19">The sequence shown here is derived from an EMBL/GenBank/DDBJ whole genome shotgun (WGS) entry which is preliminary data.</text>
</comment>
<evidence type="ECO:0000256" key="3">
    <source>
        <dbReference type="ARBA" id="ARBA00004889"/>
    </source>
</evidence>
<evidence type="ECO:0000256" key="2">
    <source>
        <dbReference type="ARBA" id="ARBA00004861"/>
    </source>
</evidence>
<feature type="coiled-coil region" evidence="17">
    <location>
        <begin position="251"/>
        <end position="281"/>
    </location>
</feature>